<evidence type="ECO:0000256" key="2">
    <source>
        <dbReference type="ARBA" id="ARBA00022475"/>
    </source>
</evidence>
<protein>
    <recommendedName>
        <fullName evidence="10">Glycosyltransferase RgtA/B/C/D-like domain-containing protein</fullName>
    </recommendedName>
</protein>
<keyword evidence="2" id="KW-1003">Cell membrane</keyword>
<comment type="subcellular location">
    <subcellularLocation>
        <location evidence="1">Cell membrane</location>
        <topology evidence="1">Multi-pass membrane protein</topology>
    </subcellularLocation>
</comment>
<dbReference type="Proteomes" id="UP001501752">
    <property type="component" value="Unassembled WGS sequence"/>
</dbReference>
<reference evidence="12" key="1">
    <citation type="journal article" date="2019" name="Int. J. Syst. Evol. Microbiol.">
        <title>The Global Catalogue of Microorganisms (GCM) 10K type strain sequencing project: providing services to taxonomists for standard genome sequencing and annotation.</title>
        <authorList>
            <consortium name="The Broad Institute Genomics Platform"/>
            <consortium name="The Broad Institute Genome Sequencing Center for Infectious Disease"/>
            <person name="Wu L."/>
            <person name="Ma J."/>
        </authorList>
    </citation>
    <scope>NUCLEOTIDE SEQUENCE [LARGE SCALE GENOMIC DNA]</scope>
    <source>
        <strain evidence="12">JCM 13006</strain>
    </source>
</reference>
<dbReference type="InterPro" id="IPR050297">
    <property type="entry name" value="LipidA_mod_glycosyltrf_83"/>
</dbReference>
<evidence type="ECO:0000256" key="4">
    <source>
        <dbReference type="ARBA" id="ARBA00022679"/>
    </source>
</evidence>
<keyword evidence="5 9" id="KW-0812">Transmembrane</keyword>
<proteinExistence type="predicted"/>
<evidence type="ECO:0000259" key="10">
    <source>
        <dbReference type="Pfam" id="PF13231"/>
    </source>
</evidence>
<dbReference type="PANTHER" id="PTHR33908:SF3">
    <property type="entry name" value="UNDECAPRENYL PHOSPHATE-ALPHA-4-AMINO-4-DEOXY-L-ARABINOSE ARABINOSYL TRANSFERASE"/>
    <property type="match status" value="1"/>
</dbReference>
<dbReference type="Pfam" id="PF13231">
    <property type="entry name" value="PMT_2"/>
    <property type="match status" value="1"/>
</dbReference>
<evidence type="ECO:0000313" key="11">
    <source>
        <dbReference type="EMBL" id="GAA4852366.1"/>
    </source>
</evidence>
<keyword evidence="7 9" id="KW-0472">Membrane</keyword>
<feature type="transmembrane region" description="Helical" evidence="9">
    <location>
        <begin position="111"/>
        <end position="128"/>
    </location>
</feature>
<feature type="transmembrane region" description="Helical" evidence="9">
    <location>
        <begin position="38"/>
        <end position="60"/>
    </location>
</feature>
<feature type="compositionally biased region" description="Basic and acidic residues" evidence="8">
    <location>
        <begin position="11"/>
        <end position="25"/>
    </location>
</feature>
<dbReference type="EMBL" id="BAABIS010000001">
    <property type="protein sequence ID" value="GAA4852366.1"/>
    <property type="molecule type" value="Genomic_DNA"/>
</dbReference>
<evidence type="ECO:0000256" key="3">
    <source>
        <dbReference type="ARBA" id="ARBA00022676"/>
    </source>
</evidence>
<evidence type="ECO:0000256" key="5">
    <source>
        <dbReference type="ARBA" id="ARBA00022692"/>
    </source>
</evidence>
<dbReference type="RefSeq" id="WP_345697491.1">
    <property type="nucleotide sequence ID" value="NZ_BAABIS010000001.1"/>
</dbReference>
<dbReference type="InterPro" id="IPR038731">
    <property type="entry name" value="RgtA/B/C-like"/>
</dbReference>
<feature type="transmembrane region" description="Helical" evidence="9">
    <location>
        <begin position="331"/>
        <end position="350"/>
    </location>
</feature>
<feature type="transmembrane region" description="Helical" evidence="9">
    <location>
        <begin position="301"/>
        <end position="319"/>
    </location>
</feature>
<dbReference type="PANTHER" id="PTHR33908">
    <property type="entry name" value="MANNOSYLTRANSFERASE YKCB-RELATED"/>
    <property type="match status" value="1"/>
</dbReference>
<keyword evidence="4" id="KW-0808">Transferase</keyword>
<evidence type="ECO:0000313" key="12">
    <source>
        <dbReference type="Proteomes" id="UP001501752"/>
    </source>
</evidence>
<feature type="transmembrane region" description="Helical" evidence="9">
    <location>
        <begin position="271"/>
        <end position="294"/>
    </location>
</feature>
<accession>A0ABP9DQ30</accession>
<feature type="transmembrane region" description="Helical" evidence="9">
    <location>
        <begin position="160"/>
        <end position="178"/>
    </location>
</feature>
<keyword evidence="3" id="KW-0328">Glycosyltransferase</keyword>
<keyword evidence="12" id="KW-1185">Reference proteome</keyword>
<evidence type="ECO:0000256" key="6">
    <source>
        <dbReference type="ARBA" id="ARBA00022989"/>
    </source>
</evidence>
<name>A0ABP9DQ30_9ACTN</name>
<evidence type="ECO:0000256" key="7">
    <source>
        <dbReference type="ARBA" id="ARBA00023136"/>
    </source>
</evidence>
<organism evidence="11 12">
    <name type="scientific">Kitasatospora terrestris</name>
    <dbReference type="NCBI Taxonomy" id="258051"/>
    <lineage>
        <taxon>Bacteria</taxon>
        <taxon>Bacillati</taxon>
        <taxon>Actinomycetota</taxon>
        <taxon>Actinomycetes</taxon>
        <taxon>Kitasatosporales</taxon>
        <taxon>Streptomycetaceae</taxon>
        <taxon>Kitasatospora</taxon>
    </lineage>
</organism>
<comment type="caution">
    <text evidence="11">The sequence shown here is derived from an EMBL/GenBank/DDBJ whole genome shotgun (WGS) entry which is preliminary data.</text>
</comment>
<evidence type="ECO:0000256" key="1">
    <source>
        <dbReference type="ARBA" id="ARBA00004651"/>
    </source>
</evidence>
<gene>
    <name evidence="11" type="ORF">GCM10023235_31840</name>
</gene>
<feature type="region of interest" description="Disordered" evidence="8">
    <location>
        <begin position="1"/>
        <end position="25"/>
    </location>
</feature>
<evidence type="ECO:0000256" key="9">
    <source>
        <dbReference type="SAM" id="Phobius"/>
    </source>
</evidence>
<evidence type="ECO:0000256" key="8">
    <source>
        <dbReference type="SAM" id="MobiDB-lite"/>
    </source>
</evidence>
<feature type="transmembrane region" description="Helical" evidence="9">
    <location>
        <begin position="227"/>
        <end position="246"/>
    </location>
</feature>
<feature type="domain" description="Glycosyltransferase RgtA/B/C/D-like" evidence="10">
    <location>
        <begin position="93"/>
        <end position="242"/>
    </location>
</feature>
<sequence length="521" mass="56657">MPPTLSSAPDASERRPEQPRHRRGLDALHRVPRPVRSVWLWPVLATLVVGLYHVTVPVMWHDELATLSVVRRPAGDIVDMIRHVDAVHGTYYLFLHFWISVFGESPLAMRLPSVLAMAGAAGCTALAGRRMFDARAGLVAGLVFAMLPTVARYGQEARSYGFVVFAAAAALVLLLRALERPTALRWLAYAAALCCSGYLHLVSLVYLAPHAVGVALAWWRDRRNWRLPAGFVGAVLAAVAAAYPLVHLSGKQAARQIGWIGRPVFGDLWNIWPQILGGTSVTVAVLTVAVLAVGSKRPGSVLLGWCLVLIPVGALWVASTHGSVSYFMPKYMFFVLPGVSVLAGAGLALVRLRATLAGLAVIGLLALPDQRVLHGTLSHAKYVYPVPVTWFDPLDYRAAARLVAAGYHPGDAAAFGQNQWQLWWGVDIGVRYYLPEDVVLRDVFAGQSGQQRDDLWPTMTPDPKAALGTTPPPRIWLVAKDGGQDPFGTLPPAYAKALQERYKLDHVKTVSGMSVSLLVRR</sequence>
<keyword evidence="6 9" id="KW-1133">Transmembrane helix</keyword>